<accession>A0A5N5CZ55</accession>
<protein>
    <submittedName>
        <fullName evidence="2">Uncharacterized protein</fullName>
    </submittedName>
</protein>
<proteinExistence type="predicted"/>
<name>A0A5N5CZ55_9PEZI</name>
<dbReference type="Proteomes" id="UP000325902">
    <property type="component" value="Unassembled WGS sequence"/>
</dbReference>
<feature type="region of interest" description="Disordered" evidence="1">
    <location>
        <begin position="1"/>
        <end position="41"/>
    </location>
</feature>
<feature type="compositionally biased region" description="Basic and acidic residues" evidence="1">
    <location>
        <begin position="82"/>
        <end position="98"/>
    </location>
</feature>
<comment type="caution">
    <text evidence="2">The sequence shown here is derived from an EMBL/GenBank/DDBJ whole genome shotgun (WGS) entry which is preliminary data.</text>
</comment>
<sequence length="98" mass="11332">MERRSAAEKNIGGADEGSLSGVSKPHPSSEEPPPNSDDEDEWIIQIWQDRSSQGKKEKKCTAHVDKWGNWAENWQTTWKNKRKEEKKAEQAEKQKKKK</sequence>
<organism evidence="2 3">
    <name type="scientific">Lasiodiplodia theobromae</name>
    <dbReference type="NCBI Taxonomy" id="45133"/>
    <lineage>
        <taxon>Eukaryota</taxon>
        <taxon>Fungi</taxon>
        <taxon>Dikarya</taxon>
        <taxon>Ascomycota</taxon>
        <taxon>Pezizomycotina</taxon>
        <taxon>Dothideomycetes</taxon>
        <taxon>Dothideomycetes incertae sedis</taxon>
        <taxon>Botryosphaeriales</taxon>
        <taxon>Botryosphaeriaceae</taxon>
        <taxon>Lasiodiplodia</taxon>
    </lineage>
</organism>
<feature type="region of interest" description="Disordered" evidence="1">
    <location>
        <begin position="79"/>
        <end position="98"/>
    </location>
</feature>
<dbReference type="EMBL" id="VCHE01000128">
    <property type="protein sequence ID" value="KAB2570631.1"/>
    <property type="molecule type" value="Genomic_DNA"/>
</dbReference>
<evidence type="ECO:0000256" key="1">
    <source>
        <dbReference type="SAM" id="MobiDB-lite"/>
    </source>
</evidence>
<gene>
    <name evidence="2" type="ORF">DBV05_g10702</name>
</gene>
<reference evidence="2 3" key="1">
    <citation type="journal article" date="2019" name="Sci. Rep.">
        <title>A multi-omics analysis of the grapevine pathogen Lasiodiplodia theobromae reveals that temperature affects the expression of virulence- and pathogenicity-related genes.</title>
        <authorList>
            <person name="Felix C."/>
            <person name="Meneses R."/>
            <person name="Goncalves M.F.M."/>
            <person name="Tilleman L."/>
            <person name="Duarte A.S."/>
            <person name="Jorrin-Novo J.V."/>
            <person name="Van de Peer Y."/>
            <person name="Deforce D."/>
            <person name="Van Nieuwerburgh F."/>
            <person name="Esteves A.C."/>
            <person name="Alves A."/>
        </authorList>
    </citation>
    <scope>NUCLEOTIDE SEQUENCE [LARGE SCALE GENOMIC DNA]</scope>
    <source>
        <strain evidence="2 3">LA-SOL3</strain>
    </source>
</reference>
<keyword evidence="3" id="KW-1185">Reference proteome</keyword>
<dbReference type="AlphaFoldDB" id="A0A5N5CZ55"/>
<evidence type="ECO:0000313" key="3">
    <source>
        <dbReference type="Proteomes" id="UP000325902"/>
    </source>
</evidence>
<evidence type="ECO:0000313" key="2">
    <source>
        <dbReference type="EMBL" id="KAB2570631.1"/>
    </source>
</evidence>